<dbReference type="EMBL" id="JBBKZV010000008">
    <property type="protein sequence ID" value="MEJ8823564.1"/>
    <property type="molecule type" value="Genomic_DNA"/>
</dbReference>
<name>A0ABU8W226_9BURK</name>
<keyword evidence="2" id="KW-1185">Reference proteome</keyword>
<comment type="caution">
    <text evidence="1">The sequence shown here is derived from an EMBL/GenBank/DDBJ whole genome shotgun (WGS) entry which is preliminary data.</text>
</comment>
<reference evidence="1 2" key="1">
    <citation type="submission" date="2024-03" db="EMBL/GenBank/DDBJ databases">
        <title>Novel species of the genus Variovorax.</title>
        <authorList>
            <person name="Liu Q."/>
            <person name="Xin Y.-H."/>
        </authorList>
    </citation>
    <scope>NUCLEOTIDE SEQUENCE [LARGE SCALE GENOMIC DNA]</scope>
    <source>
        <strain evidence="1 2">KACC 18501</strain>
    </source>
</reference>
<accession>A0ABU8W226</accession>
<evidence type="ECO:0000313" key="1">
    <source>
        <dbReference type="EMBL" id="MEJ8823564.1"/>
    </source>
</evidence>
<dbReference type="Proteomes" id="UP001363010">
    <property type="component" value="Unassembled WGS sequence"/>
</dbReference>
<evidence type="ECO:0000313" key="2">
    <source>
        <dbReference type="Proteomes" id="UP001363010"/>
    </source>
</evidence>
<proteinExistence type="predicted"/>
<dbReference type="RefSeq" id="WP_340364592.1">
    <property type="nucleotide sequence ID" value="NZ_JBBKZV010000008.1"/>
</dbReference>
<gene>
    <name evidence="1" type="ORF">WKW80_16215</name>
</gene>
<protein>
    <submittedName>
        <fullName evidence="1">Uncharacterized protein</fullName>
    </submittedName>
</protein>
<organism evidence="1 2">
    <name type="scientific">Variovorax humicola</name>
    <dbReference type="NCBI Taxonomy" id="1769758"/>
    <lineage>
        <taxon>Bacteria</taxon>
        <taxon>Pseudomonadati</taxon>
        <taxon>Pseudomonadota</taxon>
        <taxon>Betaproteobacteria</taxon>
        <taxon>Burkholderiales</taxon>
        <taxon>Comamonadaceae</taxon>
        <taxon>Variovorax</taxon>
    </lineage>
</organism>
<sequence length="46" mass="5045">MFHMMNEARIGVGLTASALAYTGHAAWLVVPDPVERTPLDTPAHWL</sequence>